<dbReference type="EMBL" id="DAAXPA010000012">
    <property type="protein sequence ID" value="HAG1965805.1"/>
    <property type="molecule type" value="Genomic_DNA"/>
</dbReference>
<protein>
    <submittedName>
        <fullName evidence="1">Uncharacterized protein</fullName>
    </submittedName>
</protein>
<reference evidence="1" key="2">
    <citation type="submission" date="2020-02" db="EMBL/GenBank/DDBJ databases">
        <authorList>
            <consortium name="NCBI Pathogen Detection Project"/>
        </authorList>
    </citation>
    <scope>NUCLEOTIDE SEQUENCE</scope>
    <source>
        <strain evidence="1">MA.CK_97/00003274</strain>
    </source>
</reference>
<accession>A0A759M9L3</accession>
<evidence type="ECO:0000313" key="1">
    <source>
        <dbReference type="EMBL" id="HAG1965805.1"/>
    </source>
</evidence>
<dbReference type="AlphaFoldDB" id="A0A759M9L3"/>
<comment type="caution">
    <text evidence="1">The sequence shown here is derived from an EMBL/GenBank/DDBJ whole genome shotgun (WGS) entry which is preliminary data.</text>
</comment>
<name>A0A759M9L3_SALER</name>
<gene>
    <name evidence="1" type="ORF">G8R56_004063</name>
</gene>
<proteinExistence type="predicted"/>
<organism evidence="1">
    <name type="scientific">Salmonella enterica</name>
    <name type="common">Salmonella choleraesuis</name>
    <dbReference type="NCBI Taxonomy" id="28901"/>
    <lineage>
        <taxon>Bacteria</taxon>
        <taxon>Pseudomonadati</taxon>
        <taxon>Pseudomonadota</taxon>
        <taxon>Gammaproteobacteria</taxon>
        <taxon>Enterobacterales</taxon>
        <taxon>Enterobacteriaceae</taxon>
        <taxon>Salmonella</taxon>
    </lineage>
</organism>
<sequence length="120" mass="12990">MILINSTQMGEPPALDLSFLGGLFGGLPAGPMEECVNANTAPIIWSRLTPGTLNHPNAGVGYGILQTLDTQGVGPTGKRSVPVNTVAQEWVFQQAFLTDGTLMARQRINQGDWTPWVKRW</sequence>
<reference evidence="1" key="1">
    <citation type="journal article" date="2018" name="Genome Biol.">
        <title>SKESA: strategic k-mer extension for scrupulous assemblies.</title>
        <authorList>
            <person name="Souvorov A."/>
            <person name="Agarwala R."/>
            <person name="Lipman D.J."/>
        </authorList>
    </citation>
    <scope>NUCLEOTIDE SEQUENCE</scope>
    <source>
        <strain evidence="1">MA.CK_97/00003274</strain>
    </source>
</reference>